<reference evidence="1" key="1">
    <citation type="journal article" date="2020" name="Fungal Divers.">
        <title>Resolving the Mortierellaceae phylogeny through synthesis of multi-gene phylogenetics and phylogenomics.</title>
        <authorList>
            <person name="Vandepol N."/>
            <person name="Liber J."/>
            <person name="Desiro A."/>
            <person name="Na H."/>
            <person name="Kennedy M."/>
            <person name="Barry K."/>
            <person name="Grigoriev I.V."/>
            <person name="Miller A.N."/>
            <person name="O'Donnell K."/>
            <person name="Stajich J.E."/>
            <person name="Bonito G."/>
        </authorList>
    </citation>
    <scope>NUCLEOTIDE SEQUENCE</scope>
    <source>
        <strain evidence="1">BC1065</strain>
    </source>
</reference>
<protein>
    <recommendedName>
        <fullName evidence="3">Thioredoxin domain-containing protein</fullName>
    </recommendedName>
</protein>
<dbReference type="OrthoDB" id="2319405at2759"/>
<comment type="caution">
    <text evidence="1">The sequence shown here is derived from an EMBL/GenBank/DDBJ whole genome shotgun (WGS) entry which is preliminary data.</text>
</comment>
<name>A0A9P6UAU3_9FUNG</name>
<evidence type="ECO:0000313" key="2">
    <source>
        <dbReference type="Proteomes" id="UP000807716"/>
    </source>
</evidence>
<dbReference type="AlphaFoldDB" id="A0A9P6UAU3"/>
<sequence length="111" mass="12416">MSSSLIVECQTSESLEGIINTNRKVVALFYSYDMPWGKIAEHKMQVVARQLEKGNITTIPFILVNYADFYEDGVKVETAPHTIKYESYVDGRVHQCTGNSAELEGLVTALL</sequence>
<dbReference type="EMBL" id="JAAAJB010000055">
    <property type="protein sequence ID" value="KAG0268283.1"/>
    <property type="molecule type" value="Genomic_DNA"/>
</dbReference>
<evidence type="ECO:0008006" key="3">
    <source>
        <dbReference type="Google" id="ProtNLM"/>
    </source>
</evidence>
<gene>
    <name evidence="1" type="ORF">DFQ27_007134</name>
</gene>
<dbReference type="Proteomes" id="UP000807716">
    <property type="component" value="Unassembled WGS sequence"/>
</dbReference>
<organism evidence="1 2">
    <name type="scientific">Actinomortierella ambigua</name>
    <dbReference type="NCBI Taxonomy" id="1343610"/>
    <lineage>
        <taxon>Eukaryota</taxon>
        <taxon>Fungi</taxon>
        <taxon>Fungi incertae sedis</taxon>
        <taxon>Mucoromycota</taxon>
        <taxon>Mortierellomycotina</taxon>
        <taxon>Mortierellomycetes</taxon>
        <taxon>Mortierellales</taxon>
        <taxon>Mortierellaceae</taxon>
        <taxon>Actinomortierella</taxon>
    </lineage>
</organism>
<evidence type="ECO:0000313" key="1">
    <source>
        <dbReference type="EMBL" id="KAG0268283.1"/>
    </source>
</evidence>
<proteinExistence type="predicted"/>
<keyword evidence="2" id="KW-1185">Reference proteome</keyword>
<accession>A0A9P6UAU3</accession>